<dbReference type="EMBL" id="BAAANY010000020">
    <property type="protein sequence ID" value="GAA1697173.1"/>
    <property type="molecule type" value="Genomic_DNA"/>
</dbReference>
<dbReference type="Pfam" id="PF01915">
    <property type="entry name" value="Glyco_hydro_3_C"/>
    <property type="match status" value="1"/>
</dbReference>
<organism evidence="8 9">
    <name type="scientific">Fodinicola feengrottensis</name>
    <dbReference type="NCBI Taxonomy" id="435914"/>
    <lineage>
        <taxon>Bacteria</taxon>
        <taxon>Bacillati</taxon>
        <taxon>Actinomycetota</taxon>
        <taxon>Actinomycetes</taxon>
        <taxon>Mycobacteriales</taxon>
        <taxon>Fodinicola</taxon>
    </lineage>
</organism>
<dbReference type="PANTHER" id="PTHR42715:SF10">
    <property type="entry name" value="BETA-GLUCOSIDASE"/>
    <property type="match status" value="1"/>
</dbReference>
<keyword evidence="9" id="KW-1185">Reference proteome</keyword>
<evidence type="ECO:0000259" key="7">
    <source>
        <dbReference type="Pfam" id="PF14310"/>
    </source>
</evidence>
<gene>
    <name evidence="8" type="ORF">GCM10009765_53190</name>
</gene>
<dbReference type="SUPFAM" id="SSF51445">
    <property type="entry name" value="(Trans)glycosidases"/>
    <property type="match status" value="1"/>
</dbReference>
<proteinExistence type="inferred from homology"/>
<dbReference type="InterPro" id="IPR013783">
    <property type="entry name" value="Ig-like_fold"/>
</dbReference>
<dbReference type="InterPro" id="IPR050288">
    <property type="entry name" value="Cellulose_deg_GH3"/>
</dbReference>
<feature type="domain" description="Glycoside hydrolase family 3 N-terminal" evidence="5">
    <location>
        <begin position="64"/>
        <end position="284"/>
    </location>
</feature>
<dbReference type="Gene3D" id="2.60.120.260">
    <property type="entry name" value="Galactose-binding domain-like"/>
    <property type="match status" value="1"/>
</dbReference>
<keyword evidence="4" id="KW-0326">Glycosidase</keyword>
<dbReference type="InterPro" id="IPR017853">
    <property type="entry name" value="GH"/>
</dbReference>
<dbReference type="InterPro" id="IPR019800">
    <property type="entry name" value="Glyco_hydro_3_AS"/>
</dbReference>
<evidence type="ECO:0000256" key="2">
    <source>
        <dbReference type="ARBA" id="ARBA00022801"/>
    </source>
</evidence>
<dbReference type="PRINTS" id="PR00133">
    <property type="entry name" value="GLHYDRLASE3"/>
</dbReference>
<dbReference type="InterPro" id="IPR036962">
    <property type="entry name" value="Glyco_hydro_3_N_sf"/>
</dbReference>
<keyword evidence="3" id="KW-0119">Carbohydrate metabolism</keyword>
<feature type="domain" description="Glycoside hydrolase family 3 C-terminal" evidence="6">
    <location>
        <begin position="321"/>
        <end position="701"/>
    </location>
</feature>
<sequence>MTFTPTDPPELEKALASLSVEQVVRLLTGSAMFELYGEESIGLAPMVFSDGPTGVRGSEFTGGRRVSLLPNATLLASSWDEKVADGVGRLLAEEALAQGVHVVLGPTVNLHRTPLGGRLFEAYSEDPLLTGRIAAGYVRGLQALGVGACVKHFVANESETERHTVNSVVDARALNELYLLPFEIAIQDAHPWTVMAAYNDINGVAATEHDELINGVLKGQWGWDGLVMSDWFATKTTVPSANGGQDLVMPGPQGPWGDQLLAAVRAGEVTEEVVREHARRLLRLASRVGAWWTDPVPVRGLPGPTDPVRREQLRALAAGGMTVLTNEGSTLPLDPAAPTAARPLVLVGRHALGTVAQGGGSAQVRPPHVVSIAEGLVAALGADRVRVVDGVEVRQSPDVADPRFVRDPETGMPGIRITSRRADGEELASTASDLAMIALGMTTSAHEGAAGVELAAELDLAAPTEVEVGVRGAGRWTVEIDGVEHQVELVLSAGDLGAAILSPPVWTTIVTAGQGSRLTARLDTSQGALGLLGVVARPAPRPSVEVIAAAVEAASGAGTAVVVVGLTTEQETESVDKHTLALPGDQDELVRAVAAVADRTVVVVNAATPVLMPWLDDVHAVVWVGLPGQEGGNAVADVLLGLREAAGRLVTTFPAADGDGPAWSPVPTDGSLVYEESVRVGYRGWDGGEKEPRFWFGHGLGWTTWAYHSVRVENENVLVELENTGTRPGREVVQVYVRPEGESVRLAGWAIADDVPPGERRTVTVRMDSRVLRVWEGVTGGRSAVVSCWSRVGSGTYGCARTP</sequence>
<comment type="similarity">
    <text evidence="1 4">Belongs to the glycosyl hydrolase 3 family.</text>
</comment>
<dbReference type="Gene3D" id="2.60.40.10">
    <property type="entry name" value="Immunoglobulins"/>
    <property type="match status" value="1"/>
</dbReference>
<dbReference type="Gene3D" id="3.40.50.1700">
    <property type="entry name" value="Glycoside hydrolase family 3 C-terminal domain"/>
    <property type="match status" value="1"/>
</dbReference>
<dbReference type="InterPro" id="IPR001764">
    <property type="entry name" value="Glyco_hydro_3_N"/>
</dbReference>
<dbReference type="Gene3D" id="3.20.20.300">
    <property type="entry name" value="Glycoside hydrolase, family 3, N-terminal domain"/>
    <property type="match status" value="1"/>
</dbReference>
<dbReference type="Proteomes" id="UP001500618">
    <property type="component" value="Unassembled WGS sequence"/>
</dbReference>
<protein>
    <submittedName>
        <fullName evidence="8">Glycoside hydrolase family 3 C-terminal domain-containing protein</fullName>
    </submittedName>
</protein>
<dbReference type="Pfam" id="PF00933">
    <property type="entry name" value="Glyco_hydro_3"/>
    <property type="match status" value="1"/>
</dbReference>
<name>A0ABP4U4E3_9ACTN</name>
<accession>A0ABP4U4E3</accession>
<dbReference type="PANTHER" id="PTHR42715">
    <property type="entry name" value="BETA-GLUCOSIDASE"/>
    <property type="match status" value="1"/>
</dbReference>
<dbReference type="InterPro" id="IPR002772">
    <property type="entry name" value="Glyco_hydro_3_C"/>
</dbReference>
<dbReference type="RefSeq" id="WP_344313153.1">
    <property type="nucleotide sequence ID" value="NZ_BAAANY010000020.1"/>
</dbReference>
<comment type="caution">
    <text evidence="8">The sequence shown here is derived from an EMBL/GenBank/DDBJ whole genome shotgun (WGS) entry which is preliminary data.</text>
</comment>
<reference evidence="9" key="1">
    <citation type="journal article" date="2019" name="Int. J. Syst. Evol. Microbiol.">
        <title>The Global Catalogue of Microorganisms (GCM) 10K type strain sequencing project: providing services to taxonomists for standard genome sequencing and annotation.</title>
        <authorList>
            <consortium name="The Broad Institute Genomics Platform"/>
            <consortium name="The Broad Institute Genome Sequencing Center for Infectious Disease"/>
            <person name="Wu L."/>
            <person name="Ma J."/>
        </authorList>
    </citation>
    <scope>NUCLEOTIDE SEQUENCE [LARGE SCALE GENOMIC DNA]</scope>
    <source>
        <strain evidence="9">JCM 14718</strain>
    </source>
</reference>
<dbReference type="PROSITE" id="PS00775">
    <property type="entry name" value="GLYCOSYL_HYDROL_F3"/>
    <property type="match status" value="1"/>
</dbReference>
<dbReference type="InterPro" id="IPR036881">
    <property type="entry name" value="Glyco_hydro_3_C_sf"/>
</dbReference>
<evidence type="ECO:0000256" key="1">
    <source>
        <dbReference type="ARBA" id="ARBA00005336"/>
    </source>
</evidence>
<evidence type="ECO:0000313" key="8">
    <source>
        <dbReference type="EMBL" id="GAA1697173.1"/>
    </source>
</evidence>
<evidence type="ECO:0000313" key="9">
    <source>
        <dbReference type="Proteomes" id="UP001500618"/>
    </source>
</evidence>
<keyword evidence="2 4" id="KW-0378">Hydrolase</keyword>
<evidence type="ECO:0000259" key="6">
    <source>
        <dbReference type="Pfam" id="PF01915"/>
    </source>
</evidence>
<evidence type="ECO:0000256" key="3">
    <source>
        <dbReference type="ARBA" id="ARBA00023277"/>
    </source>
</evidence>
<feature type="domain" description="Fibronectin type III-like" evidence="7">
    <location>
        <begin position="731"/>
        <end position="780"/>
    </location>
</feature>
<dbReference type="GO" id="GO:0016787">
    <property type="term" value="F:hydrolase activity"/>
    <property type="evidence" value="ECO:0007669"/>
    <property type="project" value="UniProtKB-KW"/>
</dbReference>
<evidence type="ECO:0000259" key="5">
    <source>
        <dbReference type="Pfam" id="PF00933"/>
    </source>
</evidence>
<dbReference type="Pfam" id="PF14310">
    <property type="entry name" value="Fn3-like"/>
    <property type="match status" value="1"/>
</dbReference>
<evidence type="ECO:0000256" key="4">
    <source>
        <dbReference type="RuleBase" id="RU361161"/>
    </source>
</evidence>
<dbReference type="InterPro" id="IPR026891">
    <property type="entry name" value="Fn3-like"/>
</dbReference>
<dbReference type="SUPFAM" id="SSF52279">
    <property type="entry name" value="Beta-D-glucan exohydrolase, C-terminal domain"/>
    <property type="match status" value="1"/>
</dbReference>